<gene>
    <name evidence="1" type="ORF">OSTLU_30774</name>
</gene>
<dbReference type="EMBL" id="CP000583">
    <property type="protein sequence ID" value="ABO95329.1"/>
    <property type="molecule type" value="Genomic_DNA"/>
</dbReference>
<dbReference type="OMA" id="FWCEFGE"/>
<reference evidence="1 2" key="1">
    <citation type="journal article" date="2007" name="Proc. Natl. Acad. Sci. U.S.A.">
        <title>The tiny eukaryote Ostreococcus provides genomic insights into the paradox of plankton speciation.</title>
        <authorList>
            <person name="Palenik B."/>
            <person name="Grimwood J."/>
            <person name="Aerts A."/>
            <person name="Rouze P."/>
            <person name="Salamov A."/>
            <person name="Putnam N."/>
            <person name="Dupont C."/>
            <person name="Jorgensen R."/>
            <person name="Derelle E."/>
            <person name="Rombauts S."/>
            <person name="Zhou K."/>
            <person name="Otillar R."/>
            <person name="Merchant S.S."/>
            <person name="Podell S."/>
            <person name="Gaasterland T."/>
            <person name="Napoli C."/>
            <person name="Gendler K."/>
            <person name="Manuell A."/>
            <person name="Tai V."/>
            <person name="Vallon O."/>
            <person name="Piganeau G."/>
            <person name="Jancek S."/>
            <person name="Heijde M."/>
            <person name="Jabbari K."/>
            <person name="Bowler C."/>
            <person name="Lohr M."/>
            <person name="Robbens S."/>
            <person name="Werner G."/>
            <person name="Dubchak I."/>
            <person name="Pazour G.J."/>
            <person name="Ren Q."/>
            <person name="Paulsen I."/>
            <person name="Delwiche C."/>
            <person name="Schmutz J."/>
            <person name="Rokhsar D."/>
            <person name="Van de Peer Y."/>
            <person name="Moreau H."/>
            <person name="Grigoriev I.V."/>
        </authorList>
    </citation>
    <scope>NUCLEOTIDE SEQUENCE [LARGE SCALE GENOMIC DNA]</scope>
    <source>
        <strain evidence="1 2">CCE9901</strain>
    </source>
</reference>
<dbReference type="HOGENOM" id="CLU_1221418_0_0_1"/>
<dbReference type="Proteomes" id="UP000001568">
    <property type="component" value="Chromosome 3"/>
</dbReference>
<organism evidence="1 2">
    <name type="scientific">Ostreococcus lucimarinus (strain CCE9901)</name>
    <dbReference type="NCBI Taxonomy" id="436017"/>
    <lineage>
        <taxon>Eukaryota</taxon>
        <taxon>Viridiplantae</taxon>
        <taxon>Chlorophyta</taxon>
        <taxon>Mamiellophyceae</taxon>
        <taxon>Mamiellales</taxon>
        <taxon>Bathycoccaceae</taxon>
        <taxon>Ostreococcus</taxon>
    </lineage>
</organism>
<dbReference type="Gramene" id="ABO95329">
    <property type="protein sequence ID" value="ABO95329"/>
    <property type="gene ID" value="OSTLU_30774"/>
</dbReference>
<dbReference type="GeneID" id="5000776"/>
<dbReference type="AlphaFoldDB" id="A4RUX2"/>
<accession>A4RUX2</accession>
<evidence type="ECO:0000313" key="1">
    <source>
        <dbReference type="EMBL" id="ABO95329.1"/>
    </source>
</evidence>
<sequence length="227" mass="25545">MALAINLRARTRACEPRHARKDDVELSARARRAAEAQSATRANDDTDGDKIRALGQALRRLDVALLGAPWCEKCKQQKQLLAELLPTRWRQHYVDCGNASRCLTCARCATTPTWRVGGRRYPGVFDLNTLTELVGLQQIGHRQTIEDRVIDAVDAGDPLGGLKLGDLPVRGRSRRHRRRAGWAKRDAVRLAQREQGKFWCEFGELLTPRIARRAREAALRGEALRPV</sequence>
<evidence type="ECO:0000313" key="2">
    <source>
        <dbReference type="Proteomes" id="UP000001568"/>
    </source>
</evidence>
<dbReference type="KEGG" id="olu:OSTLU_30774"/>
<dbReference type="OrthoDB" id="10442542at2759"/>
<dbReference type="SUPFAM" id="SSF52833">
    <property type="entry name" value="Thioredoxin-like"/>
    <property type="match status" value="1"/>
</dbReference>
<evidence type="ECO:0008006" key="3">
    <source>
        <dbReference type="Google" id="ProtNLM"/>
    </source>
</evidence>
<keyword evidence="2" id="KW-1185">Reference proteome</keyword>
<protein>
    <recommendedName>
        <fullName evidence="3">Thioredoxin domain-containing protein</fullName>
    </recommendedName>
</protein>
<dbReference type="RefSeq" id="XP_001417036.1">
    <property type="nucleotide sequence ID" value="XM_001416999.1"/>
</dbReference>
<dbReference type="Gene3D" id="3.40.30.10">
    <property type="entry name" value="Glutaredoxin"/>
    <property type="match status" value="1"/>
</dbReference>
<proteinExistence type="predicted"/>
<name>A4RUX2_OSTLU</name>
<dbReference type="InterPro" id="IPR036249">
    <property type="entry name" value="Thioredoxin-like_sf"/>
</dbReference>